<evidence type="ECO:0008006" key="5">
    <source>
        <dbReference type="Google" id="ProtNLM"/>
    </source>
</evidence>
<comment type="similarity">
    <text evidence="1">Belongs to the glycosyl hydrolase 25 family.</text>
</comment>
<dbReference type="PATRIC" id="fig|883092.3.peg.1208"/>
<evidence type="ECO:0000313" key="3">
    <source>
        <dbReference type="EMBL" id="EKB69687.1"/>
    </source>
</evidence>
<dbReference type="InterPro" id="IPR002053">
    <property type="entry name" value="Glyco_hydro_25"/>
</dbReference>
<dbReference type="SUPFAM" id="SSF51445">
    <property type="entry name" value="(Trans)glycosidases"/>
    <property type="match status" value="1"/>
</dbReference>
<dbReference type="EMBL" id="AGZG01000063">
    <property type="protein sequence ID" value="EKB69687.1"/>
    <property type="molecule type" value="Genomic_DNA"/>
</dbReference>
<evidence type="ECO:0000256" key="2">
    <source>
        <dbReference type="SAM" id="Phobius"/>
    </source>
</evidence>
<comment type="caution">
    <text evidence="3">The sequence shown here is derived from an EMBL/GenBank/DDBJ whole genome shotgun (WGS) entry which is preliminary data.</text>
</comment>
<keyword evidence="2" id="KW-1133">Transmembrane helix</keyword>
<dbReference type="HOGENOM" id="CLU_2058376_0_0_9"/>
<accession>K1MZJ1</accession>
<keyword evidence="2" id="KW-0472">Membrane</keyword>
<keyword evidence="2" id="KW-0812">Transmembrane</keyword>
<dbReference type="AlphaFoldDB" id="K1MZJ1"/>
<dbReference type="Proteomes" id="UP000004722">
    <property type="component" value="Unassembled WGS sequence"/>
</dbReference>
<dbReference type="Gene3D" id="3.20.20.80">
    <property type="entry name" value="Glycosidases"/>
    <property type="match status" value="1"/>
</dbReference>
<dbReference type="GO" id="GO:0009253">
    <property type="term" value="P:peptidoglycan catabolic process"/>
    <property type="evidence" value="ECO:0007669"/>
    <property type="project" value="InterPro"/>
</dbReference>
<name>K1MZJ1_9LACO</name>
<sequence>MKRFQHKYTLPAILTLLILAIAFLLIGFFNFKRQTTLPPDANSSAIGIELNQDIDYVDLHKLQSNGVSFIYLKATQGRSYFDENYLSYRDQILGTNLAFGSEISYSNESTPMQHYRYFF</sequence>
<evidence type="ECO:0000313" key="4">
    <source>
        <dbReference type="Proteomes" id="UP000004722"/>
    </source>
</evidence>
<dbReference type="PROSITE" id="PS51904">
    <property type="entry name" value="GLYCOSYL_HYDROL_F25_2"/>
    <property type="match status" value="1"/>
</dbReference>
<organism evidence="3 4">
    <name type="scientific">Lactobacillus crispatus FB077-07</name>
    <dbReference type="NCBI Taxonomy" id="883092"/>
    <lineage>
        <taxon>Bacteria</taxon>
        <taxon>Bacillati</taxon>
        <taxon>Bacillota</taxon>
        <taxon>Bacilli</taxon>
        <taxon>Lactobacillales</taxon>
        <taxon>Lactobacillaceae</taxon>
        <taxon>Lactobacillus</taxon>
    </lineage>
</organism>
<dbReference type="GO" id="GO:0016998">
    <property type="term" value="P:cell wall macromolecule catabolic process"/>
    <property type="evidence" value="ECO:0007669"/>
    <property type="project" value="InterPro"/>
</dbReference>
<protein>
    <recommendedName>
        <fullName evidence="5">Lysozyme</fullName>
    </recommendedName>
</protein>
<dbReference type="GO" id="GO:0003796">
    <property type="term" value="F:lysozyme activity"/>
    <property type="evidence" value="ECO:0007669"/>
    <property type="project" value="InterPro"/>
</dbReference>
<reference evidence="3 4" key="1">
    <citation type="submission" date="2012-07" db="EMBL/GenBank/DDBJ databases">
        <title>The Genome Sequence of Lactobacillus crispatus FB077-07.</title>
        <authorList>
            <consortium name="The Broad Institute Genome Sequencing Platform"/>
            <person name="Earl A."/>
            <person name="Ward D."/>
            <person name="Feldgarden M."/>
            <person name="Gevers D."/>
            <person name="Saerens B."/>
            <person name="Vaneechoutte M."/>
            <person name="Walker B."/>
            <person name="Young S.K."/>
            <person name="Zeng Q."/>
            <person name="Gargeya S."/>
            <person name="Fitzgerald M."/>
            <person name="Haas B."/>
            <person name="Abouelleil A."/>
            <person name="Alvarado L."/>
            <person name="Arachchi H.M."/>
            <person name="Berlin A.M."/>
            <person name="Chapman S.B."/>
            <person name="Goldberg J."/>
            <person name="Griggs A."/>
            <person name="Gujja S."/>
            <person name="Hansen M."/>
            <person name="Howarth C."/>
            <person name="Imamovic A."/>
            <person name="Larimer J."/>
            <person name="McCowen C."/>
            <person name="Montmayeur A."/>
            <person name="Murphy C."/>
            <person name="Neiman D."/>
            <person name="Pearson M."/>
            <person name="Priest M."/>
            <person name="Roberts A."/>
            <person name="Saif S."/>
            <person name="Shea T."/>
            <person name="Sisk P."/>
            <person name="Sykes S."/>
            <person name="Wortman J."/>
            <person name="Nusbaum C."/>
            <person name="Birren B."/>
        </authorList>
    </citation>
    <scope>NUCLEOTIDE SEQUENCE [LARGE SCALE GENOMIC DNA]</scope>
    <source>
        <strain evidence="3 4">FB077-07</strain>
    </source>
</reference>
<feature type="transmembrane region" description="Helical" evidence="2">
    <location>
        <begin position="12"/>
        <end position="31"/>
    </location>
</feature>
<evidence type="ECO:0000256" key="1">
    <source>
        <dbReference type="ARBA" id="ARBA00010646"/>
    </source>
</evidence>
<proteinExistence type="inferred from homology"/>
<dbReference type="InterPro" id="IPR017853">
    <property type="entry name" value="GH"/>
</dbReference>
<gene>
    <name evidence="3" type="ORF">HMPREF9249_01218</name>
</gene>